<dbReference type="RefSeq" id="XP_018001092.1">
    <property type="nucleotide sequence ID" value="XM_018148448.1"/>
</dbReference>
<comment type="caution">
    <text evidence="5">The sequence shown here is derived from an EMBL/GenBank/DDBJ whole genome shotgun (WGS) entry which is preliminary data.</text>
</comment>
<name>A0A0N0NNA0_9EURO</name>
<keyword evidence="3" id="KW-0012">Acyltransferase</keyword>
<dbReference type="Proteomes" id="UP000038010">
    <property type="component" value="Unassembled WGS sequence"/>
</dbReference>
<accession>A0A0N0NNA0</accession>
<dbReference type="SUPFAM" id="SSF55729">
    <property type="entry name" value="Acyl-CoA N-acyltransferases (Nat)"/>
    <property type="match status" value="1"/>
</dbReference>
<dbReference type="PANTHER" id="PTHR10545:SF29">
    <property type="entry name" value="GH14572P-RELATED"/>
    <property type="match status" value="1"/>
</dbReference>
<proteinExistence type="inferred from homology"/>
<keyword evidence="2 5" id="KW-0808">Transferase</keyword>
<organism evidence="5 6">
    <name type="scientific">Cyphellophora attinorum</name>
    <dbReference type="NCBI Taxonomy" id="1664694"/>
    <lineage>
        <taxon>Eukaryota</taxon>
        <taxon>Fungi</taxon>
        <taxon>Dikarya</taxon>
        <taxon>Ascomycota</taxon>
        <taxon>Pezizomycotina</taxon>
        <taxon>Eurotiomycetes</taxon>
        <taxon>Chaetothyriomycetidae</taxon>
        <taxon>Chaetothyriales</taxon>
        <taxon>Cyphellophoraceae</taxon>
        <taxon>Cyphellophora</taxon>
    </lineage>
</organism>
<reference evidence="5 6" key="1">
    <citation type="submission" date="2015-06" db="EMBL/GenBank/DDBJ databases">
        <title>Draft genome of the ant-associated black yeast Phialophora attae CBS 131958.</title>
        <authorList>
            <person name="Moreno L.F."/>
            <person name="Stielow B.J."/>
            <person name="de Hoog S."/>
            <person name="Vicente V.A."/>
            <person name="Weiss V.A."/>
            <person name="de Vries M."/>
            <person name="Cruz L.M."/>
            <person name="Souza E.M."/>
        </authorList>
    </citation>
    <scope>NUCLEOTIDE SEQUENCE [LARGE SCALE GENOMIC DNA]</scope>
    <source>
        <strain evidence="5 6">CBS 131958</strain>
    </source>
</reference>
<dbReference type="PANTHER" id="PTHR10545">
    <property type="entry name" value="DIAMINE N-ACETYLTRANSFERASE"/>
    <property type="match status" value="1"/>
</dbReference>
<evidence type="ECO:0000313" key="5">
    <source>
        <dbReference type="EMBL" id="KPI41129.1"/>
    </source>
</evidence>
<sequence length="200" mass="22163">MATITTDKHTIRYATESDVPAILRLIHELAEYEKELASCRMTEEILLKTLSFPIPSSDSSSTTSDTNNQHTPSFTKGYARTLLISPTSNPSLVAGLAIYFPNYSTWTGPGIYLEDLIITKSHRGKGYGKALLSALAREVKSDEINPWGMGRLQWSVLNWNKPSIDFYLSDSVGAFLKEEWLGCQVEGEKLRKLAEAGKGS</sequence>
<dbReference type="CDD" id="cd04301">
    <property type="entry name" value="NAT_SF"/>
    <property type="match status" value="1"/>
</dbReference>
<protein>
    <submittedName>
        <fullName evidence="5">Putative acetyltransferase NATA1-like protein</fullName>
    </submittedName>
</protein>
<dbReference type="Pfam" id="PF00583">
    <property type="entry name" value="Acetyltransf_1"/>
    <property type="match status" value="1"/>
</dbReference>
<evidence type="ECO:0000259" key="4">
    <source>
        <dbReference type="PROSITE" id="PS51186"/>
    </source>
</evidence>
<dbReference type="InterPro" id="IPR051016">
    <property type="entry name" value="Diverse_Substrate_AcTransf"/>
</dbReference>
<evidence type="ECO:0000256" key="1">
    <source>
        <dbReference type="ARBA" id="ARBA00008694"/>
    </source>
</evidence>
<dbReference type="InterPro" id="IPR000182">
    <property type="entry name" value="GNAT_dom"/>
</dbReference>
<dbReference type="PROSITE" id="PS51186">
    <property type="entry name" value="GNAT"/>
    <property type="match status" value="1"/>
</dbReference>
<dbReference type="Gene3D" id="3.40.630.30">
    <property type="match status" value="1"/>
</dbReference>
<dbReference type="AlphaFoldDB" id="A0A0N0NNA0"/>
<keyword evidence="6" id="KW-1185">Reference proteome</keyword>
<dbReference type="GeneID" id="28740328"/>
<feature type="domain" description="N-acetyltransferase" evidence="4">
    <location>
        <begin position="9"/>
        <end position="200"/>
    </location>
</feature>
<gene>
    <name evidence="5" type="ORF">AB675_8033</name>
</gene>
<evidence type="ECO:0000256" key="2">
    <source>
        <dbReference type="ARBA" id="ARBA00022679"/>
    </source>
</evidence>
<dbReference type="OrthoDB" id="7305308at2759"/>
<dbReference type="GO" id="GO:0008080">
    <property type="term" value="F:N-acetyltransferase activity"/>
    <property type="evidence" value="ECO:0007669"/>
    <property type="project" value="TreeGrafter"/>
</dbReference>
<evidence type="ECO:0000313" key="6">
    <source>
        <dbReference type="Proteomes" id="UP000038010"/>
    </source>
</evidence>
<evidence type="ECO:0000256" key="3">
    <source>
        <dbReference type="ARBA" id="ARBA00023315"/>
    </source>
</evidence>
<dbReference type="FunFam" id="3.40.630.30:FF:000064">
    <property type="entry name" value="GNAT family acetyltransferase"/>
    <property type="match status" value="1"/>
</dbReference>
<comment type="similarity">
    <text evidence="1">Belongs to the acetyltransferase family.</text>
</comment>
<dbReference type="VEuPathDB" id="FungiDB:AB675_8033"/>
<dbReference type="STRING" id="1664694.A0A0N0NNA0"/>
<dbReference type="InterPro" id="IPR016181">
    <property type="entry name" value="Acyl_CoA_acyltransferase"/>
</dbReference>
<dbReference type="EMBL" id="LFJN01000010">
    <property type="protein sequence ID" value="KPI41129.1"/>
    <property type="molecule type" value="Genomic_DNA"/>
</dbReference>